<dbReference type="AlphaFoldDB" id="A0A6H1U1V1"/>
<dbReference type="InterPro" id="IPR032710">
    <property type="entry name" value="NTF2-like_dom_sf"/>
</dbReference>
<dbReference type="EMBL" id="CP051167">
    <property type="protein sequence ID" value="QIZ72814.1"/>
    <property type="molecule type" value="Genomic_DNA"/>
</dbReference>
<keyword evidence="3" id="KW-1185">Reference proteome</keyword>
<reference evidence="2 3" key="1">
    <citation type="submission" date="2020-04" db="EMBL/GenBank/DDBJ databases">
        <authorList>
            <person name="Basu S."/>
            <person name="Maruthanayagam V."/>
            <person name="Chakraborty S."/>
            <person name="Pramanik A."/>
            <person name="Mukherjee J."/>
            <person name="Brink B."/>
        </authorList>
    </citation>
    <scope>NUCLEOTIDE SEQUENCE [LARGE SCALE GENOMIC DNA]</scope>
    <source>
        <strain evidence="2 3">AP17</strain>
    </source>
</reference>
<evidence type="ECO:0000313" key="2">
    <source>
        <dbReference type="EMBL" id="QIZ72814.1"/>
    </source>
</evidence>
<name>A0A6H1U1V1_9CYAN</name>
<dbReference type="Proteomes" id="UP000500857">
    <property type="component" value="Chromosome"/>
</dbReference>
<organism evidence="2 3">
    <name type="scientific">Oxynema aestuarii AP17</name>
    <dbReference type="NCBI Taxonomy" id="2064643"/>
    <lineage>
        <taxon>Bacteria</taxon>
        <taxon>Bacillati</taxon>
        <taxon>Cyanobacteriota</taxon>
        <taxon>Cyanophyceae</taxon>
        <taxon>Oscillatoriophycideae</taxon>
        <taxon>Oscillatoriales</taxon>
        <taxon>Oscillatoriaceae</taxon>
        <taxon>Oxynema</taxon>
        <taxon>Oxynema aestuarii</taxon>
    </lineage>
</organism>
<dbReference type="Gene3D" id="3.10.450.50">
    <property type="match status" value="1"/>
</dbReference>
<dbReference type="RefSeq" id="WP_168570961.1">
    <property type="nucleotide sequence ID" value="NZ_CP051167.1"/>
</dbReference>
<dbReference type="SUPFAM" id="SSF54427">
    <property type="entry name" value="NTF2-like"/>
    <property type="match status" value="1"/>
</dbReference>
<dbReference type="KEGG" id="oxy:HCG48_21260"/>
<evidence type="ECO:0000256" key="1">
    <source>
        <dbReference type="SAM" id="SignalP"/>
    </source>
</evidence>
<proteinExistence type="predicted"/>
<feature type="signal peptide" evidence="1">
    <location>
        <begin position="1"/>
        <end position="30"/>
    </location>
</feature>
<feature type="chain" id="PRO_5026220302" evidence="1">
    <location>
        <begin position="31"/>
        <end position="178"/>
    </location>
</feature>
<protein>
    <submittedName>
        <fullName evidence="2">Nuclear transport factor 2 family protein</fullName>
    </submittedName>
</protein>
<gene>
    <name evidence="2" type="ORF">HCG48_21260</name>
</gene>
<sequence length="178" mass="19514">MSAFNFQLLRKVGVTVALSAIAAIANPASAAPGTSQQNAEGTTRASHPVTPVAQLQQGGNAAQKQAIEAAVRENLRALNAEDIDAYMATIDENSPVYDFTRSFTQQLIDNYNLRYEINSLEVISQSSNEAQVQVTQTTTKISGPEFRNNRIQAVHILKKSNGEWKIFATEVRNVEYLD</sequence>
<accession>A0A6H1U1V1</accession>
<keyword evidence="1" id="KW-0732">Signal</keyword>
<evidence type="ECO:0000313" key="3">
    <source>
        <dbReference type="Proteomes" id="UP000500857"/>
    </source>
</evidence>